<evidence type="ECO:0000313" key="2">
    <source>
        <dbReference type="EMBL" id="KAJ7204424.1"/>
    </source>
</evidence>
<reference evidence="2" key="1">
    <citation type="submission" date="2023-03" db="EMBL/GenBank/DDBJ databases">
        <title>Massive genome expansion in bonnet fungi (Mycena s.s.) driven by repeated elements and novel gene families across ecological guilds.</title>
        <authorList>
            <consortium name="Lawrence Berkeley National Laboratory"/>
            <person name="Harder C.B."/>
            <person name="Miyauchi S."/>
            <person name="Viragh M."/>
            <person name="Kuo A."/>
            <person name="Thoen E."/>
            <person name="Andreopoulos B."/>
            <person name="Lu D."/>
            <person name="Skrede I."/>
            <person name="Drula E."/>
            <person name="Henrissat B."/>
            <person name="Morin E."/>
            <person name="Kohler A."/>
            <person name="Barry K."/>
            <person name="LaButti K."/>
            <person name="Morin E."/>
            <person name="Salamov A."/>
            <person name="Lipzen A."/>
            <person name="Mereny Z."/>
            <person name="Hegedus B."/>
            <person name="Baldrian P."/>
            <person name="Stursova M."/>
            <person name="Weitz H."/>
            <person name="Taylor A."/>
            <person name="Grigoriev I.V."/>
            <person name="Nagy L.G."/>
            <person name="Martin F."/>
            <person name="Kauserud H."/>
        </authorList>
    </citation>
    <scope>NUCLEOTIDE SEQUENCE</scope>
    <source>
        <strain evidence="2">9144</strain>
    </source>
</reference>
<sequence>MLAPAGPIATRMCAIVIRVRYCDAHCTRPGRDVGTTWWVVKGAPRGTQVLMMYVRILSVMALAQAEPDTKEHSSAVIQERIRCAAPPMMPWLERQRHGRSTAASSRWEVRNWNGRVVIYGGKKTSGRFKRGWCMSLCMYMKSEVGATLVWKRRDGDLSRGGKRDAAGRTETKEKRLYTGATVRGPYKRAPWGRVSDNVRPRHARYFCGKKQLWFKLSFVKRVRADSESTHWRTNQAVDAQFGPAQPVARDLVAMDAERGTGGQRASVTDPSSRNRARVTKQLGRGKDLSCQTVGNKCVAFGGIDLTVQMKRWLPQAHNLGLKTWLAPVPASIVKAESLRVDVVPICGAVCAATACEVRRDFQQKKRVPAGTISAECSRAFGQKKIGAPIQRVVAAATAYKGYGRLKTGTGTYEHGQCGMLACIRTKDQRAHTKGRATTARTETRNENGDKRSGMFTRLRAKNRRPYEGPLPLRRLVWRFGTETGVHKHRHFRTEERLELERPER</sequence>
<protein>
    <submittedName>
        <fullName evidence="2">Uncharacterized protein</fullName>
    </submittedName>
</protein>
<gene>
    <name evidence="2" type="ORF">GGX14DRAFT_398267</name>
</gene>
<dbReference type="AlphaFoldDB" id="A0AAD6Y9V3"/>
<evidence type="ECO:0000313" key="3">
    <source>
        <dbReference type="Proteomes" id="UP001219525"/>
    </source>
</evidence>
<keyword evidence="3" id="KW-1185">Reference proteome</keyword>
<dbReference type="Proteomes" id="UP001219525">
    <property type="component" value="Unassembled WGS sequence"/>
</dbReference>
<dbReference type="EMBL" id="JARJCW010000047">
    <property type="protein sequence ID" value="KAJ7204424.1"/>
    <property type="molecule type" value="Genomic_DNA"/>
</dbReference>
<organism evidence="2 3">
    <name type="scientific">Mycena pura</name>
    <dbReference type="NCBI Taxonomy" id="153505"/>
    <lineage>
        <taxon>Eukaryota</taxon>
        <taxon>Fungi</taxon>
        <taxon>Dikarya</taxon>
        <taxon>Basidiomycota</taxon>
        <taxon>Agaricomycotina</taxon>
        <taxon>Agaricomycetes</taxon>
        <taxon>Agaricomycetidae</taxon>
        <taxon>Agaricales</taxon>
        <taxon>Marasmiineae</taxon>
        <taxon>Mycenaceae</taxon>
        <taxon>Mycena</taxon>
    </lineage>
</organism>
<feature type="region of interest" description="Disordered" evidence="1">
    <location>
        <begin position="431"/>
        <end position="451"/>
    </location>
</feature>
<comment type="caution">
    <text evidence="2">The sequence shown here is derived from an EMBL/GenBank/DDBJ whole genome shotgun (WGS) entry which is preliminary data.</text>
</comment>
<accession>A0AAD6Y9V3</accession>
<name>A0AAD6Y9V3_9AGAR</name>
<evidence type="ECO:0000256" key="1">
    <source>
        <dbReference type="SAM" id="MobiDB-lite"/>
    </source>
</evidence>
<feature type="compositionally biased region" description="Basic and acidic residues" evidence="1">
    <location>
        <begin position="441"/>
        <end position="451"/>
    </location>
</feature>
<proteinExistence type="predicted"/>